<feature type="domain" description="RNB" evidence="1">
    <location>
        <begin position="1"/>
        <end position="63"/>
    </location>
</feature>
<keyword evidence="3" id="KW-1185">Reference proteome</keyword>
<dbReference type="GO" id="GO:0003723">
    <property type="term" value="F:RNA binding"/>
    <property type="evidence" value="ECO:0007669"/>
    <property type="project" value="InterPro"/>
</dbReference>
<dbReference type="EMBL" id="JAPFFK010000010">
    <property type="protein sequence ID" value="KAJ6740512.1"/>
    <property type="molecule type" value="Genomic_DNA"/>
</dbReference>
<dbReference type="PANTHER" id="PTHR23355">
    <property type="entry name" value="RIBONUCLEASE"/>
    <property type="match status" value="1"/>
</dbReference>
<dbReference type="GO" id="GO:0004519">
    <property type="term" value="F:endonuclease activity"/>
    <property type="evidence" value="ECO:0007669"/>
    <property type="project" value="TreeGrafter"/>
</dbReference>
<comment type="caution">
    <text evidence="2">The sequence shown here is derived from an EMBL/GenBank/DDBJ whole genome shotgun (WGS) entry which is preliminary data.</text>
</comment>
<reference evidence="2" key="2">
    <citation type="journal article" date="2023" name="Int. J. Mol. Sci.">
        <title>De Novo Assembly and Annotation of 11 Diverse Shrub Willow (Salix) Genomes Reveals Novel Gene Organization in Sex-Linked Regions.</title>
        <authorList>
            <person name="Hyden B."/>
            <person name="Feng K."/>
            <person name="Yates T.B."/>
            <person name="Jawdy S."/>
            <person name="Cereghino C."/>
            <person name="Smart L.B."/>
            <person name="Muchero W."/>
        </authorList>
    </citation>
    <scope>NUCLEOTIDE SEQUENCE</scope>
    <source>
        <tissue evidence="2">Shoot tip</tissue>
    </source>
</reference>
<accession>A0A9Q0V2G0</accession>
<dbReference type="GO" id="GO:0000177">
    <property type="term" value="C:cytoplasmic exosome (RNase complex)"/>
    <property type="evidence" value="ECO:0007669"/>
    <property type="project" value="TreeGrafter"/>
</dbReference>
<dbReference type="InterPro" id="IPR050180">
    <property type="entry name" value="RNR_Ribonuclease"/>
</dbReference>
<dbReference type="Proteomes" id="UP001151532">
    <property type="component" value="Chromosome 7"/>
</dbReference>
<sequence>MLPKHLTEDICSLRADVERLAFSVIWEMTPEAEIISTKYTKTIIKSSAALSYVEAQARMDDRYVSDSRSKPNG</sequence>
<dbReference type="AlphaFoldDB" id="A0A9Q0V2G0"/>
<evidence type="ECO:0000259" key="1">
    <source>
        <dbReference type="Pfam" id="PF00773"/>
    </source>
</evidence>
<protein>
    <submittedName>
        <fullName evidence="2">RIBONUCLEASE</fullName>
    </submittedName>
</protein>
<evidence type="ECO:0000313" key="3">
    <source>
        <dbReference type="Proteomes" id="UP001151532"/>
    </source>
</evidence>
<dbReference type="GO" id="GO:0071031">
    <property type="term" value="P:nuclear mRNA surveillance of mRNA 3'-end processing"/>
    <property type="evidence" value="ECO:0007669"/>
    <property type="project" value="TreeGrafter"/>
</dbReference>
<dbReference type="PANTHER" id="PTHR23355:SF35">
    <property type="entry name" value="EXOSOME COMPLEX EXONUCLEASE RRP44"/>
    <property type="match status" value="1"/>
</dbReference>
<reference evidence="2" key="1">
    <citation type="submission" date="2022-11" db="EMBL/GenBank/DDBJ databases">
        <authorList>
            <person name="Hyden B.L."/>
            <person name="Feng K."/>
            <person name="Yates T."/>
            <person name="Jawdy S."/>
            <person name="Smart L.B."/>
            <person name="Muchero W."/>
        </authorList>
    </citation>
    <scope>NUCLEOTIDE SEQUENCE</scope>
    <source>
        <tissue evidence="2">Shoot tip</tissue>
    </source>
</reference>
<organism evidence="2 3">
    <name type="scientific">Salix purpurea</name>
    <name type="common">Purple osier willow</name>
    <dbReference type="NCBI Taxonomy" id="77065"/>
    <lineage>
        <taxon>Eukaryota</taxon>
        <taxon>Viridiplantae</taxon>
        <taxon>Streptophyta</taxon>
        <taxon>Embryophyta</taxon>
        <taxon>Tracheophyta</taxon>
        <taxon>Spermatophyta</taxon>
        <taxon>Magnoliopsida</taxon>
        <taxon>eudicotyledons</taxon>
        <taxon>Gunneridae</taxon>
        <taxon>Pentapetalae</taxon>
        <taxon>rosids</taxon>
        <taxon>fabids</taxon>
        <taxon>Malpighiales</taxon>
        <taxon>Salicaceae</taxon>
        <taxon>Saliceae</taxon>
        <taxon>Salix</taxon>
    </lineage>
</organism>
<dbReference type="InterPro" id="IPR001900">
    <property type="entry name" value="RNase_II/R"/>
</dbReference>
<dbReference type="GO" id="GO:0000175">
    <property type="term" value="F:3'-5'-RNA exonuclease activity"/>
    <property type="evidence" value="ECO:0007669"/>
    <property type="project" value="TreeGrafter"/>
</dbReference>
<evidence type="ECO:0000313" key="2">
    <source>
        <dbReference type="EMBL" id="KAJ6740512.1"/>
    </source>
</evidence>
<dbReference type="GO" id="GO:0016075">
    <property type="term" value="P:rRNA catabolic process"/>
    <property type="evidence" value="ECO:0007669"/>
    <property type="project" value="TreeGrafter"/>
</dbReference>
<dbReference type="Pfam" id="PF00773">
    <property type="entry name" value="RNB"/>
    <property type="match status" value="1"/>
</dbReference>
<name>A0A9Q0V2G0_SALPP</name>
<dbReference type="GO" id="GO:0000176">
    <property type="term" value="C:nuclear exosome (RNase complex)"/>
    <property type="evidence" value="ECO:0007669"/>
    <property type="project" value="TreeGrafter"/>
</dbReference>
<dbReference type="SUPFAM" id="SSF50249">
    <property type="entry name" value="Nucleic acid-binding proteins"/>
    <property type="match status" value="1"/>
</dbReference>
<gene>
    <name evidence="2" type="ORF">OIU79_000602</name>
</gene>
<proteinExistence type="predicted"/>
<dbReference type="OrthoDB" id="372421at2759"/>
<dbReference type="InterPro" id="IPR012340">
    <property type="entry name" value="NA-bd_OB-fold"/>
</dbReference>